<dbReference type="Gene3D" id="3.90.320.10">
    <property type="match status" value="1"/>
</dbReference>
<dbReference type="GO" id="GO:0051536">
    <property type="term" value="F:iron-sulfur cluster binding"/>
    <property type="evidence" value="ECO:0007669"/>
    <property type="project" value="UniProtKB-KW"/>
</dbReference>
<organism evidence="15">
    <name type="scientific">Thermus caliditerrae</name>
    <dbReference type="NCBI Taxonomy" id="1330700"/>
    <lineage>
        <taxon>Bacteria</taxon>
        <taxon>Thermotogati</taxon>
        <taxon>Deinococcota</taxon>
        <taxon>Deinococci</taxon>
        <taxon>Thermales</taxon>
        <taxon>Thermaceae</taxon>
        <taxon>Thermus</taxon>
    </lineage>
</organism>
<protein>
    <recommendedName>
        <fullName evidence="4 13">CRISPR-associated exonuclease Cas4</fullName>
        <ecNumber evidence="3 13">3.1.12.1</ecNumber>
    </recommendedName>
</protein>
<gene>
    <name evidence="15" type="primary">cas4</name>
    <name evidence="15" type="ORF">ENM28_01105</name>
</gene>
<evidence type="ECO:0000313" key="15">
    <source>
        <dbReference type="EMBL" id="HHM67319.1"/>
    </source>
</evidence>
<evidence type="ECO:0000256" key="3">
    <source>
        <dbReference type="ARBA" id="ARBA00012768"/>
    </source>
</evidence>
<evidence type="ECO:0000256" key="11">
    <source>
        <dbReference type="ARBA" id="ARBA00023118"/>
    </source>
</evidence>
<dbReference type="AlphaFoldDB" id="A0A7C5RDQ3"/>
<evidence type="ECO:0000256" key="4">
    <source>
        <dbReference type="ARBA" id="ARBA00020049"/>
    </source>
</evidence>
<evidence type="ECO:0000256" key="2">
    <source>
        <dbReference type="ARBA" id="ARBA00009189"/>
    </source>
</evidence>
<keyword evidence="12 13" id="KW-0464">Manganese</keyword>
<dbReference type="GO" id="GO:0004527">
    <property type="term" value="F:exonuclease activity"/>
    <property type="evidence" value="ECO:0007669"/>
    <property type="project" value="UniProtKB-KW"/>
</dbReference>
<keyword evidence="5 13" id="KW-0540">Nuclease</keyword>
<evidence type="ECO:0000256" key="5">
    <source>
        <dbReference type="ARBA" id="ARBA00022722"/>
    </source>
</evidence>
<dbReference type="PANTHER" id="PTHR36531">
    <property type="entry name" value="CRISPR-ASSOCIATED EXONUCLEASE CAS4"/>
    <property type="match status" value="1"/>
</dbReference>
<dbReference type="EMBL" id="DRXE01000039">
    <property type="protein sequence ID" value="HHM67319.1"/>
    <property type="molecule type" value="Genomic_DNA"/>
</dbReference>
<evidence type="ECO:0000256" key="10">
    <source>
        <dbReference type="ARBA" id="ARBA00023014"/>
    </source>
</evidence>
<evidence type="ECO:0000256" key="7">
    <source>
        <dbReference type="ARBA" id="ARBA00022801"/>
    </source>
</evidence>
<accession>A0A7C5RDQ3</accession>
<evidence type="ECO:0000256" key="9">
    <source>
        <dbReference type="ARBA" id="ARBA00023004"/>
    </source>
</evidence>
<evidence type="ECO:0000259" key="14">
    <source>
        <dbReference type="Pfam" id="PF01930"/>
    </source>
</evidence>
<dbReference type="NCBIfam" id="TIGR00372">
    <property type="entry name" value="cas4"/>
    <property type="match status" value="1"/>
</dbReference>
<keyword evidence="8 13" id="KW-0269">Exonuclease</keyword>
<keyword evidence="6 13" id="KW-0479">Metal-binding</keyword>
<evidence type="ECO:0000256" key="6">
    <source>
        <dbReference type="ARBA" id="ARBA00022723"/>
    </source>
</evidence>
<name>A0A7C5RDQ3_9DEIN</name>
<keyword evidence="10 13" id="KW-0411">Iron-sulfur</keyword>
<dbReference type="GO" id="GO:0051607">
    <property type="term" value="P:defense response to virus"/>
    <property type="evidence" value="ECO:0007669"/>
    <property type="project" value="UniProtKB-KW"/>
</dbReference>
<comment type="caution">
    <text evidence="15">The sequence shown here is derived from an EMBL/GenBank/DDBJ whole genome shotgun (WGS) entry which is preliminary data.</text>
</comment>
<evidence type="ECO:0000256" key="1">
    <source>
        <dbReference type="ARBA" id="ARBA00001966"/>
    </source>
</evidence>
<keyword evidence="9 13" id="KW-0408">Iron</keyword>
<comment type="cofactor">
    <cofactor evidence="13">
        <name>Mg(2+)</name>
        <dbReference type="ChEBI" id="CHEBI:18420"/>
    </cofactor>
    <cofactor evidence="13">
        <name>Mn(2+)</name>
        <dbReference type="ChEBI" id="CHEBI:29035"/>
    </cofactor>
    <text evidence="13">Mg(2+) or Mn(2+) required for ssDNA cleavage activity.</text>
</comment>
<dbReference type="GO" id="GO:0046872">
    <property type="term" value="F:metal ion binding"/>
    <property type="evidence" value="ECO:0007669"/>
    <property type="project" value="UniProtKB-KW"/>
</dbReference>
<evidence type="ECO:0000256" key="13">
    <source>
        <dbReference type="RuleBase" id="RU365022"/>
    </source>
</evidence>
<keyword evidence="11 13" id="KW-0051">Antiviral defense</keyword>
<dbReference type="InterPro" id="IPR011604">
    <property type="entry name" value="PDDEXK-like_dom_sf"/>
</dbReference>
<proteinExistence type="inferred from homology"/>
<comment type="cofactor">
    <cofactor evidence="1">
        <name>[4Fe-4S] cluster</name>
        <dbReference type="ChEBI" id="CHEBI:49883"/>
    </cofactor>
</comment>
<evidence type="ECO:0000256" key="8">
    <source>
        <dbReference type="ARBA" id="ARBA00022839"/>
    </source>
</evidence>
<comment type="function">
    <text evidence="13">CRISPR (clustered regularly interspaced short palindromic repeat) is an adaptive immune system that provides protection against mobile genetic elements (viruses, transposable elements and conjugative plasmids). CRISPR clusters contain sequences complementary to antecedent mobile elements and target invading nucleic acids. CRISPR clusters are transcribed and processed into CRISPR RNA (crRNA).</text>
</comment>
<sequence>MEYLPLSKVNTVIYCRRRFYLEFVLGEVYTNQHVIDGHYLHEAAYTEPQEVSRLWVWSDRLGLVGVVDRLEWRKGEPCPVEYKLGKAKETAFPSDAVQLAAQALCLEESHGLRASRGFVYYHKSHLRREVVFTPELLARVEEAVTAMRALLRSPKPPGVEVPRSKCQGCSLIEACQPELWRKGVVLWG</sequence>
<dbReference type="InterPro" id="IPR022765">
    <property type="entry name" value="Dna2/Cas4_DUF83"/>
</dbReference>
<dbReference type="InterPro" id="IPR051827">
    <property type="entry name" value="Cas4_exonuclease"/>
</dbReference>
<dbReference type="EC" id="3.1.12.1" evidence="3 13"/>
<dbReference type="InterPro" id="IPR013343">
    <property type="entry name" value="CRISPR-assoc_prot_Cas4"/>
</dbReference>
<dbReference type="PANTHER" id="PTHR36531:SF6">
    <property type="entry name" value="DNA REPLICATION ATP-DEPENDENT HELICASE_NUCLEASE DNA2"/>
    <property type="match status" value="1"/>
</dbReference>
<evidence type="ECO:0000256" key="12">
    <source>
        <dbReference type="ARBA" id="ARBA00023211"/>
    </source>
</evidence>
<comment type="cofactor">
    <cofactor evidence="13">
        <name>iron-sulfur cluster</name>
        <dbReference type="ChEBI" id="CHEBI:30408"/>
    </cofactor>
</comment>
<feature type="domain" description="DUF83" evidence="14">
    <location>
        <begin position="7"/>
        <end position="176"/>
    </location>
</feature>
<comment type="similarity">
    <text evidence="2 13">Belongs to the CRISPR-associated exonuclease Cas4 family.</text>
</comment>
<reference evidence="15" key="1">
    <citation type="journal article" date="2020" name="mSystems">
        <title>Genome- and Community-Level Interaction Insights into Carbon Utilization and Element Cycling Functions of Hydrothermarchaeota in Hydrothermal Sediment.</title>
        <authorList>
            <person name="Zhou Z."/>
            <person name="Liu Y."/>
            <person name="Xu W."/>
            <person name="Pan J."/>
            <person name="Luo Z.H."/>
            <person name="Li M."/>
        </authorList>
    </citation>
    <scope>NUCLEOTIDE SEQUENCE [LARGE SCALE GENOMIC DNA]</scope>
    <source>
        <strain evidence="15">SpSt-1071</strain>
    </source>
</reference>
<dbReference type="Pfam" id="PF01930">
    <property type="entry name" value="Cas_Cas4"/>
    <property type="match status" value="1"/>
</dbReference>
<keyword evidence="7 13" id="KW-0378">Hydrolase</keyword>